<feature type="domain" description="Glycosyltransferase subfamily 4-like N-terminal" evidence="2">
    <location>
        <begin position="16"/>
        <end position="174"/>
    </location>
</feature>
<dbReference type="InterPro" id="IPR047691">
    <property type="entry name" value="PelF-like"/>
</dbReference>
<dbReference type="PANTHER" id="PTHR12526:SF630">
    <property type="entry name" value="GLYCOSYLTRANSFERASE"/>
    <property type="match status" value="1"/>
</dbReference>
<dbReference type="GO" id="GO:0016757">
    <property type="term" value="F:glycosyltransferase activity"/>
    <property type="evidence" value="ECO:0007669"/>
    <property type="project" value="InterPro"/>
</dbReference>
<evidence type="ECO:0000313" key="3">
    <source>
        <dbReference type="EMBL" id="RJP56667.1"/>
    </source>
</evidence>
<dbReference type="EMBL" id="QZJZ01000092">
    <property type="protein sequence ID" value="RJP56667.1"/>
    <property type="molecule type" value="Genomic_DNA"/>
</dbReference>
<proteinExistence type="predicted"/>
<dbReference type="PANTHER" id="PTHR12526">
    <property type="entry name" value="GLYCOSYLTRANSFERASE"/>
    <property type="match status" value="1"/>
</dbReference>
<dbReference type="Proteomes" id="UP000266426">
    <property type="component" value="Unassembled WGS sequence"/>
</dbReference>
<dbReference type="InterPro" id="IPR001296">
    <property type="entry name" value="Glyco_trans_1"/>
</dbReference>
<dbReference type="Pfam" id="PF13439">
    <property type="entry name" value="Glyco_transf_4"/>
    <property type="match status" value="1"/>
</dbReference>
<keyword evidence="3" id="KW-0808">Transferase</keyword>
<organism evidence="3 4">
    <name type="scientific">Candidatus Auribacter fodinae</name>
    <dbReference type="NCBI Taxonomy" id="2093366"/>
    <lineage>
        <taxon>Bacteria</taxon>
        <taxon>Pseudomonadati</taxon>
        <taxon>Candidatus Auribacterota</taxon>
        <taxon>Candidatus Auribacteria</taxon>
        <taxon>Candidatus Auribacterales</taxon>
        <taxon>Candidatus Auribacteraceae</taxon>
        <taxon>Candidatus Auribacter</taxon>
    </lineage>
</organism>
<sequence length="371" mass="41960">MSKQVHVMQVLHTLEIGGAEKLAYDISRKFKKGFDFSFFCLDGLGELADRIVSEGGNVYCFGRKGGWDFALIKKFAALCTEKEVDIIQAHQYTPYFYSVLASLFSKRRPRVIFTEHGRHQPDKVRWKRVIFNRIMLPFTHAITGVAQFSKDSLVRFEKIPASRIQVIYNGIDLKNFPARYNKTEKRKKIDIADEEQVIGIIARLDPIKDHKTLINAFALIRKNNEKSKLFIVGDGPERLNLEKQVNDLALTSSVIFMGVRSDVPDILMALDVFVLPSIMEAMSVTLLEAMSASLPVVATDVGGNREVVLNGKTGELVPVTDAERLAEAICAILSDSKKAQAMGKVGRQRVEMMFTFEKMLDNYEKLYREIL</sequence>
<evidence type="ECO:0000259" key="2">
    <source>
        <dbReference type="Pfam" id="PF13439"/>
    </source>
</evidence>
<evidence type="ECO:0000259" key="1">
    <source>
        <dbReference type="Pfam" id="PF00534"/>
    </source>
</evidence>
<dbReference type="NCBIfam" id="NF038011">
    <property type="entry name" value="PelF"/>
    <property type="match status" value="1"/>
</dbReference>
<dbReference type="SUPFAM" id="SSF53756">
    <property type="entry name" value="UDP-Glycosyltransferase/glycogen phosphorylase"/>
    <property type="match status" value="1"/>
</dbReference>
<dbReference type="AlphaFoldDB" id="A0A3A4R1H8"/>
<gene>
    <name evidence="3" type="ORF">C4541_11705</name>
</gene>
<accession>A0A3A4R1H8</accession>
<dbReference type="Gene3D" id="3.40.50.2000">
    <property type="entry name" value="Glycogen Phosphorylase B"/>
    <property type="match status" value="2"/>
</dbReference>
<evidence type="ECO:0000313" key="4">
    <source>
        <dbReference type="Proteomes" id="UP000266426"/>
    </source>
</evidence>
<dbReference type="Pfam" id="PF00534">
    <property type="entry name" value="Glycos_transf_1"/>
    <property type="match status" value="1"/>
</dbReference>
<feature type="domain" description="Glycosyl transferase family 1" evidence="1">
    <location>
        <begin position="182"/>
        <end position="349"/>
    </location>
</feature>
<dbReference type="InterPro" id="IPR028098">
    <property type="entry name" value="Glyco_trans_4-like_N"/>
</dbReference>
<reference evidence="3 4" key="1">
    <citation type="journal article" date="2017" name="ISME J.">
        <title>Energy and carbon metabolisms in a deep terrestrial subsurface fluid microbial community.</title>
        <authorList>
            <person name="Momper L."/>
            <person name="Jungbluth S.P."/>
            <person name="Lee M.D."/>
            <person name="Amend J.P."/>
        </authorList>
    </citation>
    <scope>NUCLEOTIDE SEQUENCE [LARGE SCALE GENOMIC DNA]</scope>
    <source>
        <strain evidence="3">SURF_26</strain>
    </source>
</reference>
<protein>
    <submittedName>
        <fullName evidence="3">Glycosyltransferase</fullName>
    </submittedName>
</protein>
<name>A0A3A4R1H8_9BACT</name>
<comment type="caution">
    <text evidence="3">The sequence shown here is derived from an EMBL/GenBank/DDBJ whole genome shotgun (WGS) entry which is preliminary data.</text>
</comment>